<dbReference type="EnsemblPlants" id="EMT27186">
    <property type="protein sequence ID" value="EMT27186"/>
    <property type="gene ID" value="F775_18742"/>
</dbReference>
<proteinExistence type="predicted"/>
<feature type="compositionally biased region" description="Polar residues" evidence="1">
    <location>
        <begin position="107"/>
        <end position="121"/>
    </location>
</feature>
<keyword evidence="2" id="KW-1133">Transmembrane helix</keyword>
<evidence type="ECO:0000313" key="3">
    <source>
        <dbReference type="EnsemblPlants" id="EMT27186"/>
    </source>
</evidence>
<feature type="region of interest" description="Disordered" evidence="1">
    <location>
        <begin position="88"/>
        <end position="150"/>
    </location>
</feature>
<organism evidence="3">
    <name type="scientific">Aegilops tauschii</name>
    <name type="common">Tausch's goatgrass</name>
    <name type="synonym">Aegilops squarrosa</name>
    <dbReference type="NCBI Taxonomy" id="37682"/>
    <lineage>
        <taxon>Eukaryota</taxon>
        <taxon>Viridiplantae</taxon>
        <taxon>Streptophyta</taxon>
        <taxon>Embryophyta</taxon>
        <taxon>Tracheophyta</taxon>
        <taxon>Spermatophyta</taxon>
        <taxon>Magnoliopsida</taxon>
        <taxon>Liliopsida</taxon>
        <taxon>Poales</taxon>
        <taxon>Poaceae</taxon>
        <taxon>BOP clade</taxon>
        <taxon>Pooideae</taxon>
        <taxon>Triticodae</taxon>
        <taxon>Triticeae</taxon>
        <taxon>Triticinae</taxon>
        <taxon>Aegilops</taxon>
    </lineage>
</organism>
<reference evidence="3" key="1">
    <citation type="submission" date="2015-06" db="UniProtKB">
        <authorList>
            <consortium name="EnsemblPlants"/>
        </authorList>
    </citation>
    <scope>IDENTIFICATION</scope>
</reference>
<accession>M8CTT3</accession>
<name>M8CTT3_AEGTA</name>
<feature type="compositionally biased region" description="Basic and acidic residues" evidence="1">
    <location>
        <begin position="88"/>
        <end position="106"/>
    </location>
</feature>
<sequence length="170" mass="18274">MRKGSKNGGVSAIVDIPSRFSASAKSFNYHPEPTGRVLMGDDTTPDFGFAPLTLQNFSGLFVITGSISTITILIAIVRLVYAKCTKSRNTDMESARDNSVEEDRHSMQNGLDDNPSPSQQLLHEAGDDYPQGVREGGQNDGGAQPDPVQQNVMHGGITPAGHFQIETNNV</sequence>
<keyword evidence="2" id="KW-0472">Membrane</keyword>
<dbReference type="ExpressionAtlas" id="M8CTT3">
    <property type="expression patterns" value="baseline"/>
</dbReference>
<dbReference type="AlphaFoldDB" id="M8CTT3"/>
<evidence type="ECO:0000256" key="2">
    <source>
        <dbReference type="SAM" id="Phobius"/>
    </source>
</evidence>
<feature type="transmembrane region" description="Helical" evidence="2">
    <location>
        <begin position="57"/>
        <end position="81"/>
    </location>
</feature>
<protein>
    <submittedName>
        <fullName evidence="3">Uncharacterized protein</fullName>
    </submittedName>
</protein>
<keyword evidence="2" id="KW-0812">Transmembrane</keyword>
<evidence type="ECO:0000256" key="1">
    <source>
        <dbReference type="SAM" id="MobiDB-lite"/>
    </source>
</evidence>